<sequence>MALKLPIHVINKYLYNKAIAGTQEIHSVWNVKAFNTSLPNGITDGSRIVFLEVGKNMDQLIAELRAANANTLYPSTYILYDTIYPPISGTMWALEKAQTIYYFITSPEQQQNLENVQYVKNYIFDLVKKFDESAQEINNSAQSDSNIRFKYIRADQENADMDFRGDRSEDDRALSSLILTYEYTKS</sequence>
<evidence type="ECO:0000313" key="1">
    <source>
        <dbReference type="EMBL" id="CAB5221772.1"/>
    </source>
</evidence>
<protein>
    <submittedName>
        <fullName evidence="1">Uncharacterized protein</fullName>
    </submittedName>
</protein>
<reference evidence="1" key="1">
    <citation type="submission" date="2020-05" db="EMBL/GenBank/DDBJ databases">
        <authorList>
            <person name="Chiriac C."/>
            <person name="Salcher M."/>
            <person name="Ghai R."/>
            <person name="Kavagutti S V."/>
        </authorList>
    </citation>
    <scope>NUCLEOTIDE SEQUENCE</scope>
</reference>
<proteinExistence type="predicted"/>
<dbReference type="EMBL" id="LR798295">
    <property type="protein sequence ID" value="CAB5221772.1"/>
    <property type="molecule type" value="Genomic_DNA"/>
</dbReference>
<accession>A0A6J7WYH2</accession>
<gene>
    <name evidence="1" type="ORF">UFOVP359_61</name>
</gene>
<organism evidence="1">
    <name type="scientific">uncultured Caudovirales phage</name>
    <dbReference type="NCBI Taxonomy" id="2100421"/>
    <lineage>
        <taxon>Viruses</taxon>
        <taxon>Duplodnaviria</taxon>
        <taxon>Heunggongvirae</taxon>
        <taxon>Uroviricota</taxon>
        <taxon>Caudoviricetes</taxon>
        <taxon>Peduoviridae</taxon>
        <taxon>Maltschvirus</taxon>
        <taxon>Maltschvirus maltsch</taxon>
    </lineage>
</organism>
<name>A0A6J7WYH2_9CAUD</name>